<reference evidence="5" key="2">
    <citation type="journal article" date="2021" name="PeerJ">
        <title>Extensive microbial diversity within the chicken gut microbiome revealed by metagenomics and culture.</title>
        <authorList>
            <person name="Gilroy R."/>
            <person name="Ravi A."/>
            <person name="Getino M."/>
            <person name="Pursley I."/>
            <person name="Horton D.L."/>
            <person name="Alikhan N.F."/>
            <person name="Baker D."/>
            <person name="Gharbi K."/>
            <person name="Hall N."/>
            <person name="Watson M."/>
            <person name="Adriaenssens E.M."/>
            <person name="Foster-Nyarko E."/>
            <person name="Jarju S."/>
            <person name="Secka A."/>
            <person name="Antonio M."/>
            <person name="Oren A."/>
            <person name="Chaudhuri R.R."/>
            <person name="La Ragione R."/>
            <person name="Hildebrand F."/>
            <person name="Pallen M.J."/>
        </authorList>
    </citation>
    <scope>NUCLEOTIDE SEQUENCE</scope>
    <source>
        <strain evidence="5">2889</strain>
    </source>
</reference>
<dbReference type="SUPFAM" id="SSF48452">
    <property type="entry name" value="TPR-like"/>
    <property type="match status" value="1"/>
</dbReference>
<name>A0A9D9DTX9_9BACT</name>
<reference evidence="5" key="1">
    <citation type="submission" date="2020-10" db="EMBL/GenBank/DDBJ databases">
        <authorList>
            <person name="Gilroy R."/>
        </authorList>
    </citation>
    <scope>NUCLEOTIDE SEQUENCE</scope>
    <source>
        <strain evidence="5">2889</strain>
    </source>
</reference>
<evidence type="ECO:0000256" key="2">
    <source>
        <dbReference type="ARBA" id="ARBA00023136"/>
    </source>
</evidence>
<dbReference type="Proteomes" id="UP000823612">
    <property type="component" value="Unassembled WGS sequence"/>
</dbReference>
<keyword evidence="2" id="KW-0472">Membrane</keyword>
<dbReference type="InterPro" id="IPR017689">
    <property type="entry name" value="BamD"/>
</dbReference>
<protein>
    <submittedName>
        <fullName evidence="5">Outer membrane protein assembly factor BamD</fullName>
    </submittedName>
</protein>
<proteinExistence type="predicted"/>
<dbReference type="EMBL" id="JADIMZ010000028">
    <property type="protein sequence ID" value="MBO8432055.1"/>
    <property type="molecule type" value="Genomic_DNA"/>
</dbReference>
<feature type="domain" description="Outer membrane lipoprotein BamD-like" evidence="4">
    <location>
        <begin position="30"/>
        <end position="210"/>
    </location>
</feature>
<dbReference type="InterPro" id="IPR039565">
    <property type="entry name" value="BamD-like"/>
</dbReference>
<evidence type="ECO:0000256" key="1">
    <source>
        <dbReference type="ARBA" id="ARBA00022729"/>
    </source>
</evidence>
<gene>
    <name evidence="5" type="primary">bamD</name>
    <name evidence="5" type="ORF">IAB08_02015</name>
</gene>
<accession>A0A9D9DTX9</accession>
<sequence>MKYIILILSVLLLSGCAYQKEYNQVVKQGTVEDRYNFAVKAYDRQDYNRAISLFEEILPLFRGKDGLEGVLYNLAYSYFYDKDYFMAAYYFRSLARQFPNSEYAEEVTYMSAYCKTLESPDYQLDQTATKEAIEQLQLYINYYPDSRRVDEASRLIGEMRQKLATKAFHVAGMYYKRGLYNAAAISYNNFLREYPESPDREQAMYLMIRSRYLYARNSFSSLQAERYQKVLESYDLFMRLYAASSYRQEVEKLVEEAKEHIYSIE</sequence>
<evidence type="ECO:0000259" key="4">
    <source>
        <dbReference type="Pfam" id="PF13525"/>
    </source>
</evidence>
<dbReference type="AlphaFoldDB" id="A0A9D9DTX9"/>
<dbReference type="NCBIfam" id="TIGR03302">
    <property type="entry name" value="OM_YfiO"/>
    <property type="match status" value="1"/>
</dbReference>
<evidence type="ECO:0000313" key="5">
    <source>
        <dbReference type="EMBL" id="MBO8432055.1"/>
    </source>
</evidence>
<comment type="caution">
    <text evidence="5">The sequence shown here is derived from an EMBL/GenBank/DDBJ whole genome shotgun (WGS) entry which is preliminary data.</text>
</comment>
<evidence type="ECO:0000313" key="6">
    <source>
        <dbReference type="Proteomes" id="UP000823612"/>
    </source>
</evidence>
<organism evidence="5 6">
    <name type="scientific">Candidatus Pullibacteroides excrementavium</name>
    <dbReference type="NCBI Taxonomy" id="2840905"/>
    <lineage>
        <taxon>Bacteria</taxon>
        <taxon>Pseudomonadati</taxon>
        <taxon>Bacteroidota</taxon>
        <taxon>Bacteroidia</taxon>
        <taxon>Bacteroidales</taxon>
        <taxon>Candidatus Pullibacteroides</taxon>
    </lineage>
</organism>
<evidence type="ECO:0000256" key="3">
    <source>
        <dbReference type="ARBA" id="ARBA00023237"/>
    </source>
</evidence>
<dbReference type="Pfam" id="PF13525">
    <property type="entry name" value="YfiO"/>
    <property type="match status" value="1"/>
</dbReference>
<dbReference type="Gene3D" id="1.25.40.10">
    <property type="entry name" value="Tetratricopeptide repeat domain"/>
    <property type="match status" value="1"/>
</dbReference>
<dbReference type="InterPro" id="IPR011990">
    <property type="entry name" value="TPR-like_helical_dom_sf"/>
</dbReference>
<dbReference type="PROSITE" id="PS51257">
    <property type="entry name" value="PROKAR_LIPOPROTEIN"/>
    <property type="match status" value="1"/>
</dbReference>
<keyword evidence="1" id="KW-0732">Signal</keyword>
<keyword evidence="3" id="KW-0998">Cell outer membrane</keyword>